<dbReference type="KEGG" id="tom:BWR18_04090"/>
<accession>A0A1P8MSC6</accession>
<reference evidence="1 2" key="1">
    <citation type="submission" date="2017-01" db="EMBL/GenBank/DDBJ databases">
        <title>Complete genome of Tateyamaria omphalii DOK1-4 isolated from seawater in Dokdo.</title>
        <authorList>
            <person name="Kim J.H."/>
            <person name="Chi W.-J."/>
        </authorList>
    </citation>
    <scope>NUCLEOTIDE SEQUENCE [LARGE SCALE GENOMIC DNA]</scope>
    <source>
        <strain evidence="1 2">DOK1-4</strain>
    </source>
</reference>
<dbReference type="EMBL" id="CP019312">
    <property type="protein sequence ID" value="APX10961.1"/>
    <property type="molecule type" value="Genomic_DNA"/>
</dbReference>
<evidence type="ECO:0000313" key="2">
    <source>
        <dbReference type="Proteomes" id="UP000186336"/>
    </source>
</evidence>
<dbReference type="STRING" id="299262.BWR18_04090"/>
<organism evidence="1 2">
    <name type="scientific">Tateyamaria omphalii</name>
    <dbReference type="NCBI Taxonomy" id="299262"/>
    <lineage>
        <taxon>Bacteria</taxon>
        <taxon>Pseudomonadati</taxon>
        <taxon>Pseudomonadota</taxon>
        <taxon>Alphaproteobacteria</taxon>
        <taxon>Rhodobacterales</taxon>
        <taxon>Roseobacteraceae</taxon>
        <taxon>Tateyamaria</taxon>
    </lineage>
</organism>
<keyword evidence="2" id="KW-1185">Reference proteome</keyword>
<name>A0A1P8MSC6_9RHOB</name>
<proteinExistence type="predicted"/>
<dbReference type="Proteomes" id="UP000186336">
    <property type="component" value="Chromosome"/>
</dbReference>
<gene>
    <name evidence="1" type="ORF">BWR18_04090</name>
</gene>
<protein>
    <submittedName>
        <fullName evidence="1">Uncharacterized protein</fullName>
    </submittedName>
</protein>
<dbReference type="AlphaFoldDB" id="A0A1P8MSC6"/>
<sequence>METNMINIRDAKTVRYANDTRLATVYPDFSQSGMWYVVPEPLFAKRTVADREIPVFSLVEYTTQTGDAMATCTFTVRLDVSPEALAAVRAAIPGATFGQLDWISSAVTATFSIEGQEYVYIAEPSMAGTNEATFIIPLESQAMVNFFKANFGPDAPATSGLSIDYDVTTLAKLQAVKATVSFNSDQAFEYEKTVDVKKNMWGSVTDRKTTIRQSLNASQAGSTEIDYNIENPSEEFKRRIENWAFKALEGLVDQAVETAANTLGPGNADKMSAKYVASFSKEYKENQVIEWVISPQTQLPANEISSNWGEHYSTADFRRLITNFNILGDLKDAQVESVNLSAVYHGTTKTHEFKPDASTQWAFNVDGQKDGGGHFDPEYEFTYKVVLTDGQSFEVGPEKTTDTNISIGFSDLGLVKVDFSGDALNFDVIDKVGIDFMFNTPAGAPNVHQYEEITKEAKTAKFKSDTSLHLKNFDYYYRLTYHASVKAGQDEQGDDGGPDGGGSATYVMAPIVNGGGKAKTTVLLEDPFQEVSYGIVTGDSGGDGEKAEIDEVILTATYDDDINGLNFREQVRFKTSDTTFQDISILAVDNPNGSYVRLNGLVRMKDSPSQPVRDVYLPGRSSFLEFVPGRRQFSVKFDATLVDWDKVQLVKVDVFTVLPDQTLSRHCAEQEIEHKKDLVQSIEFGAQPKQTDGTRLPTPDQFFTFSYPEGQSPSYYYEVAYYPTGDGATTHVAETDGDLATVILPPNGESKDRVVMQAIDDRHTAFTVLPALH</sequence>
<evidence type="ECO:0000313" key="1">
    <source>
        <dbReference type="EMBL" id="APX10961.1"/>
    </source>
</evidence>